<protein>
    <submittedName>
        <fullName evidence="1">Uncharacterized protein</fullName>
    </submittedName>
</protein>
<dbReference type="AlphaFoldDB" id="X1HLW2"/>
<dbReference type="Gene3D" id="3.30.450.20">
    <property type="entry name" value="PAS domain"/>
    <property type="match status" value="1"/>
</dbReference>
<gene>
    <name evidence="1" type="ORF">S03H2_36705</name>
</gene>
<feature type="non-terminal residue" evidence="1">
    <location>
        <position position="57"/>
    </location>
</feature>
<comment type="caution">
    <text evidence="1">The sequence shown here is derived from an EMBL/GenBank/DDBJ whole genome shotgun (WGS) entry which is preliminary data.</text>
</comment>
<proteinExistence type="predicted"/>
<dbReference type="InterPro" id="IPR035965">
    <property type="entry name" value="PAS-like_dom_sf"/>
</dbReference>
<accession>X1HLW2</accession>
<name>X1HLW2_9ZZZZ</name>
<reference evidence="1" key="1">
    <citation type="journal article" date="2014" name="Front. Microbiol.">
        <title>High frequency of phylogenetically diverse reductive dehalogenase-homologous genes in deep subseafloor sedimentary metagenomes.</title>
        <authorList>
            <person name="Kawai M."/>
            <person name="Futagami T."/>
            <person name="Toyoda A."/>
            <person name="Takaki Y."/>
            <person name="Nishi S."/>
            <person name="Hori S."/>
            <person name="Arai W."/>
            <person name="Tsubouchi T."/>
            <person name="Morono Y."/>
            <person name="Uchiyama I."/>
            <person name="Ito T."/>
            <person name="Fujiyama A."/>
            <person name="Inagaki F."/>
            <person name="Takami H."/>
        </authorList>
    </citation>
    <scope>NUCLEOTIDE SEQUENCE</scope>
    <source>
        <strain evidence="1">Expedition CK06-06</strain>
    </source>
</reference>
<sequence>MKDLTSSDNESEEFLRLLSEQTFLGILLLQDDQVKFANQATAKMFGVTIEEIYKLDA</sequence>
<dbReference type="SUPFAM" id="SSF55785">
    <property type="entry name" value="PYP-like sensor domain (PAS domain)"/>
    <property type="match status" value="1"/>
</dbReference>
<evidence type="ECO:0000313" key="1">
    <source>
        <dbReference type="EMBL" id="GAH58020.1"/>
    </source>
</evidence>
<organism evidence="1">
    <name type="scientific">marine sediment metagenome</name>
    <dbReference type="NCBI Taxonomy" id="412755"/>
    <lineage>
        <taxon>unclassified sequences</taxon>
        <taxon>metagenomes</taxon>
        <taxon>ecological metagenomes</taxon>
    </lineage>
</organism>
<dbReference type="EMBL" id="BARU01022542">
    <property type="protein sequence ID" value="GAH58020.1"/>
    <property type="molecule type" value="Genomic_DNA"/>
</dbReference>